<dbReference type="PANTHER" id="PTHR11786">
    <property type="entry name" value="N-HYDROXYARYLAMINE O-ACETYLTRANSFERASE"/>
    <property type="match status" value="1"/>
</dbReference>
<dbReference type="PANTHER" id="PTHR11786:SF0">
    <property type="entry name" value="ARYLAMINE N-ACETYLTRANSFERASE 4-RELATED"/>
    <property type="match status" value="1"/>
</dbReference>
<organism evidence="2 3">
    <name type="scientific">Colletotrichum cuscutae</name>
    <dbReference type="NCBI Taxonomy" id="1209917"/>
    <lineage>
        <taxon>Eukaryota</taxon>
        <taxon>Fungi</taxon>
        <taxon>Dikarya</taxon>
        <taxon>Ascomycota</taxon>
        <taxon>Pezizomycotina</taxon>
        <taxon>Sordariomycetes</taxon>
        <taxon>Hypocreomycetidae</taxon>
        <taxon>Glomerellales</taxon>
        <taxon>Glomerellaceae</taxon>
        <taxon>Colletotrichum</taxon>
        <taxon>Colletotrichum acutatum species complex</taxon>
    </lineage>
</organism>
<evidence type="ECO:0000313" key="2">
    <source>
        <dbReference type="EMBL" id="KAK1496466.1"/>
    </source>
</evidence>
<comment type="similarity">
    <text evidence="1">Belongs to the arylamine N-acetyltransferase family.</text>
</comment>
<comment type="caution">
    <text evidence="2">The sequence shown here is derived from an EMBL/GenBank/DDBJ whole genome shotgun (WGS) entry which is preliminary data.</text>
</comment>
<dbReference type="InterPro" id="IPR001447">
    <property type="entry name" value="Arylamine_N-AcTrfase"/>
</dbReference>
<protein>
    <recommendedName>
        <fullName evidence="4">Arylamine N-acetyltransferase</fullName>
    </recommendedName>
</protein>
<keyword evidence="3" id="KW-1185">Reference proteome</keyword>
<accession>A0AAI9YCJ9</accession>
<dbReference type="Pfam" id="PF00797">
    <property type="entry name" value="Acetyltransf_2"/>
    <property type="match status" value="1"/>
</dbReference>
<gene>
    <name evidence="2" type="ORF">CCUS01_02813</name>
</gene>
<dbReference type="AlphaFoldDB" id="A0AAI9YCJ9"/>
<evidence type="ECO:0000313" key="3">
    <source>
        <dbReference type="Proteomes" id="UP001239213"/>
    </source>
</evidence>
<dbReference type="Gene3D" id="3.30.2140.20">
    <property type="match status" value="1"/>
</dbReference>
<dbReference type="GO" id="GO:0016407">
    <property type="term" value="F:acetyltransferase activity"/>
    <property type="evidence" value="ECO:0007669"/>
    <property type="project" value="InterPro"/>
</dbReference>
<evidence type="ECO:0008006" key="4">
    <source>
        <dbReference type="Google" id="ProtNLM"/>
    </source>
</evidence>
<dbReference type="InterPro" id="IPR053710">
    <property type="entry name" value="Arylamine_NAT_domain_sf"/>
</dbReference>
<proteinExistence type="inferred from homology"/>
<sequence>MSRTYTQQQVVEFLELLDQPSNLRQHEAILPNLECLKVLHTHMISTVPYETLGLHYSPEREVRLDPQHLFQKIVRDGRGRGGYCLENNLLFMFMLRDLGFQVYAAGTKSRVRINGAPKGAFQGWGHIVQIFSFPDGSRWVSDVCFGGDGPTQPMLLAEGSTIRNMGTQDARFIRDFIPEQVSRVPEHKMWQYQYRNNEELPWQTFYCFSDAVEWLPQDFGVVNCFTGSNPESSAVTMLCVVKFLRIDTQEQLTHPQKIYGKRMLVGHLVKENLGGRTRVVKECRTEDDRVQALRDWFNIELTEQERVSIKGHVTKLRS</sequence>
<reference evidence="2" key="1">
    <citation type="submission" date="2016-11" db="EMBL/GenBank/DDBJ databases">
        <title>The genome sequence of Colletotrichum cuscutae.</title>
        <authorList>
            <person name="Baroncelli R."/>
        </authorList>
    </citation>
    <scope>NUCLEOTIDE SEQUENCE</scope>
    <source>
        <strain evidence="2">IMI 304802</strain>
    </source>
</reference>
<dbReference type="SUPFAM" id="SSF54001">
    <property type="entry name" value="Cysteine proteinases"/>
    <property type="match status" value="1"/>
</dbReference>
<evidence type="ECO:0000256" key="1">
    <source>
        <dbReference type="ARBA" id="ARBA00006547"/>
    </source>
</evidence>
<name>A0AAI9YCJ9_9PEZI</name>
<dbReference type="Proteomes" id="UP001239213">
    <property type="component" value="Unassembled WGS sequence"/>
</dbReference>
<dbReference type="InterPro" id="IPR038765">
    <property type="entry name" value="Papain-like_cys_pep_sf"/>
</dbReference>
<dbReference type="EMBL" id="MPDP01000013">
    <property type="protein sequence ID" value="KAK1496466.1"/>
    <property type="molecule type" value="Genomic_DNA"/>
</dbReference>